<evidence type="ECO:0000256" key="1">
    <source>
        <dbReference type="SAM" id="Phobius"/>
    </source>
</evidence>
<feature type="transmembrane region" description="Helical" evidence="1">
    <location>
        <begin position="34"/>
        <end position="52"/>
    </location>
</feature>
<dbReference type="RefSeq" id="WP_009335759.1">
    <property type="nucleotide sequence ID" value="NZ_CP151651.1"/>
</dbReference>
<organism evidence="2 3">
    <name type="scientific">Cytobacillus pseudoceanisediminis</name>
    <dbReference type="NCBI Taxonomy" id="3051614"/>
    <lineage>
        <taxon>Bacteria</taxon>
        <taxon>Bacillati</taxon>
        <taxon>Bacillota</taxon>
        <taxon>Bacilli</taxon>
        <taxon>Bacillales</taxon>
        <taxon>Bacillaceae</taxon>
        <taxon>Cytobacillus</taxon>
    </lineage>
</organism>
<evidence type="ECO:0000313" key="2">
    <source>
        <dbReference type="EMBL" id="WZP08675.1"/>
    </source>
</evidence>
<gene>
    <name evidence="2" type="ORF">AADC60_05900</name>
</gene>
<keyword evidence="1" id="KW-0472">Membrane</keyword>
<dbReference type="EMBL" id="CP151651">
    <property type="protein sequence ID" value="WZP08675.1"/>
    <property type="molecule type" value="Genomic_DNA"/>
</dbReference>
<protein>
    <submittedName>
        <fullName evidence="2">Uncharacterized protein</fullName>
    </submittedName>
</protein>
<reference evidence="2 3" key="1">
    <citation type="submission" date="2024-04" db="EMBL/GenBank/DDBJ databases">
        <title>Screening of coral probiotics and analysis of their probiotic properties.</title>
        <authorList>
            <person name="Wang S."/>
        </authorList>
    </citation>
    <scope>NUCLEOTIDE SEQUENCE [LARGE SCALE GENOMIC DNA]</scope>
    <source>
        <strain evidence="2 3">GXU-Z9</strain>
    </source>
</reference>
<dbReference type="Proteomes" id="UP001472074">
    <property type="component" value="Chromosome"/>
</dbReference>
<keyword evidence="1" id="KW-0812">Transmembrane</keyword>
<evidence type="ECO:0000313" key="3">
    <source>
        <dbReference type="Proteomes" id="UP001472074"/>
    </source>
</evidence>
<keyword evidence="1" id="KW-1133">Transmembrane helix</keyword>
<name>A0ABZ2ZKN2_9BACI</name>
<keyword evidence="3" id="KW-1185">Reference proteome</keyword>
<sequence length="53" mass="5663">MNAFNLVVRVALGSTLATIFLNKQVSLAEGLTAYALLIGLYSSLAFSSFSHIQ</sequence>
<accession>A0ABZ2ZKN2</accession>
<proteinExistence type="predicted"/>